<reference evidence="2 3" key="1">
    <citation type="submission" date="2018-07" db="EMBL/GenBank/DDBJ databases">
        <title>Genomic Encyclopedia of Type Strains, Phase IV (KMG-IV): sequencing the most valuable type-strain genomes for metagenomic binning, comparative biology and taxonomic classification.</title>
        <authorList>
            <person name="Goeker M."/>
        </authorList>
    </citation>
    <scope>NUCLEOTIDE SEQUENCE [LARGE SCALE GENOMIC DNA]</scope>
    <source>
        <strain evidence="2 3">DSM 16500</strain>
    </source>
</reference>
<accession>A0A370H3T8</accession>
<protein>
    <submittedName>
        <fullName evidence="2">Uncharacterized protein</fullName>
    </submittedName>
</protein>
<sequence length="140" mass="15611">MKLKTIAGMLIALSMGLANGAYAGSDSYFPPERIHCTLNTAGKLSCFEFDRHYLAEDLSTADLEQGKDEIFYFSSGSAYFTPDQKEVTVFYTYKNAYLKTIKLKSVSPSIRPALENSGWKKLNDGLYTCLAGYMRCPITL</sequence>
<dbReference type="OrthoDB" id="9952742at2"/>
<dbReference type="EMBL" id="QQAX01000002">
    <property type="protein sequence ID" value="RDI48703.1"/>
    <property type="molecule type" value="Genomic_DNA"/>
</dbReference>
<comment type="caution">
    <text evidence="2">The sequence shown here is derived from an EMBL/GenBank/DDBJ whole genome shotgun (WGS) entry which is preliminary data.</text>
</comment>
<feature type="signal peptide" evidence="1">
    <location>
        <begin position="1"/>
        <end position="23"/>
    </location>
</feature>
<gene>
    <name evidence="2" type="ORF">C8D86_102133</name>
</gene>
<keyword evidence="3" id="KW-1185">Reference proteome</keyword>
<name>A0A370H3T8_9COXI</name>
<dbReference type="RefSeq" id="WP_114833505.1">
    <property type="nucleotide sequence ID" value="NZ_LR699114.1"/>
</dbReference>
<evidence type="ECO:0000256" key="1">
    <source>
        <dbReference type="SAM" id="SignalP"/>
    </source>
</evidence>
<dbReference type="AlphaFoldDB" id="A0A370H3T8"/>
<proteinExistence type="predicted"/>
<keyword evidence="1" id="KW-0732">Signal</keyword>
<evidence type="ECO:0000313" key="2">
    <source>
        <dbReference type="EMBL" id="RDI48703.1"/>
    </source>
</evidence>
<organism evidence="2 3">
    <name type="scientific">Aquicella lusitana</name>
    <dbReference type="NCBI Taxonomy" id="254246"/>
    <lineage>
        <taxon>Bacteria</taxon>
        <taxon>Pseudomonadati</taxon>
        <taxon>Pseudomonadota</taxon>
        <taxon>Gammaproteobacteria</taxon>
        <taxon>Legionellales</taxon>
        <taxon>Coxiellaceae</taxon>
        <taxon>Aquicella</taxon>
    </lineage>
</organism>
<feature type="chain" id="PRO_5017042117" evidence="1">
    <location>
        <begin position="24"/>
        <end position="140"/>
    </location>
</feature>
<dbReference type="Proteomes" id="UP000254720">
    <property type="component" value="Unassembled WGS sequence"/>
</dbReference>
<evidence type="ECO:0000313" key="3">
    <source>
        <dbReference type="Proteomes" id="UP000254720"/>
    </source>
</evidence>